<dbReference type="InterPro" id="IPR009030">
    <property type="entry name" value="Growth_fac_rcpt_cys_sf"/>
</dbReference>
<feature type="transmembrane region" description="Helical" evidence="2">
    <location>
        <begin position="1303"/>
        <end position="1323"/>
    </location>
</feature>
<evidence type="ECO:0000313" key="5">
    <source>
        <dbReference type="EMBL" id="OMJ66638.1"/>
    </source>
</evidence>
<proteinExistence type="predicted"/>
<dbReference type="SMART" id="SM00261">
    <property type="entry name" value="FU"/>
    <property type="match status" value="14"/>
</dbReference>
<feature type="domain" description="EGF-like" evidence="4">
    <location>
        <begin position="720"/>
        <end position="765"/>
    </location>
</feature>
<gene>
    <name evidence="5" type="ORF">SteCoe_36451</name>
</gene>
<dbReference type="SMART" id="SM00181">
    <property type="entry name" value="EGF"/>
    <property type="match status" value="12"/>
</dbReference>
<feature type="transmembrane region" description="Helical" evidence="2">
    <location>
        <begin position="1420"/>
        <end position="1440"/>
    </location>
</feature>
<dbReference type="InterPro" id="IPR000742">
    <property type="entry name" value="EGF"/>
</dbReference>
<feature type="domain" description="EGF-like" evidence="4">
    <location>
        <begin position="623"/>
        <end position="665"/>
    </location>
</feature>
<dbReference type="OrthoDB" id="300641at2759"/>
<evidence type="ECO:0000313" key="6">
    <source>
        <dbReference type="Proteomes" id="UP000187209"/>
    </source>
</evidence>
<dbReference type="PANTHER" id="PTHR15332">
    <property type="entry name" value="PROPROTEIN CONVERTASE SUBTILISIN_KEXIN TYPE 5-LIKE"/>
    <property type="match status" value="1"/>
</dbReference>
<dbReference type="Proteomes" id="UP000187209">
    <property type="component" value="Unassembled WGS sequence"/>
</dbReference>
<dbReference type="InterPro" id="IPR013320">
    <property type="entry name" value="ConA-like_dom_sf"/>
</dbReference>
<feature type="transmembrane region" description="Helical" evidence="2">
    <location>
        <begin position="1447"/>
        <end position="1469"/>
    </location>
</feature>
<comment type="caution">
    <text evidence="5">The sequence shown here is derived from an EMBL/GenBank/DDBJ whole genome shotgun (WGS) entry which is preliminary data.</text>
</comment>
<feature type="transmembrane region" description="Helical" evidence="2">
    <location>
        <begin position="1257"/>
        <end position="1282"/>
    </location>
</feature>
<feature type="transmembrane region" description="Helical" evidence="2">
    <location>
        <begin position="1335"/>
        <end position="1362"/>
    </location>
</feature>
<dbReference type="SUPFAM" id="SSF49899">
    <property type="entry name" value="Concanavalin A-like lectins/glucanases"/>
    <property type="match status" value="1"/>
</dbReference>
<dbReference type="PANTHER" id="PTHR15332:SF175">
    <property type="entry name" value="PROPROTEIN CONVERTASE SUBTILISIN_KEXIN TYPE 5-LIKE"/>
    <property type="match status" value="1"/>
</dbReference>
<keyword evidence="2" id="KW-1133">Transmembrane helix</keyword>
<dbReference type="SUPFAM" id="SSF57184">
    <property type="entry name" value="Growth factor receptor domain"/>
    <property type="match status" value="6"/>
</dbReference>
<feature type="transmembrane region" description="Helical" evidence="2">
    <location>
        <begin position="1396"/>
        <end position="1414"/>
    </location>
</feature>
<feature type="domain" description="EGF-like" evidence="4">
    <location>
        <begin position="326"/>
        <end position="366"/>
    </location>
</feature>
<feature type="domain" description="EGF-like" evidence="4">
    <location>
        <begin position="374"/>
        <end position="416"/>
    </location>
</feature>
<dbReference type="InterPro" id="IPR006212">
    <property type="entry name" value="Furin_repeat"/>
</dbReference>
<feature type="domain" description="EGF-like" evidence="4">
    <location>
        <begin position="920"/>
        <end position="964"/>
    </location>
</feature>
<dbReference type="Gene3D" id="2.10.220.10">
    <property type="entry name" value="Hormone Receptor, Insulin-like Growth Factor Receptor 1, Chain A, domain 2"/>
    <property type="match status" value="6"/>
</dbReference>
<keyword evidence="3" id="KW-0732">Signal</keyword>
<keyword evidence="6" id="KW-1185">Reference proteome</keyword>
<feature type="chain" id="PRO_5013249515" description="EGF-like domain-containing protein" evidence="3">
    <location>
        <begin position="16"/>
        <end position="1589"/>
    </location>
</feature>
<feature type="domain" description="EGF-like" evidence="4">
    <location>
        <begin position="521"/>
        <end position="565"/>
    </location>
</feature>
<protein>
    <recommendedName>
        <fullName evidence="4">EGF-like domain-containing protein</fullName>
    </recommendedName>
</protein>
<keyword evidence="1" id="KW-1015">Disulfide bond</keyword>
<feature type="domain" description="EGF-like" evidence="4">
    <location>
        <begin position="820"/>
        <end position="865"/>
    </location>
</feature>
<feature type="transmembrane region" description="Helical" evidence="2">
    <location>
        <begin position="1484"/>
        <end position="1504"/>
    </location>
</feature>
<feature type="domain" description="EGF-like" evidence="4">
    <location>
        <begin position="873"/>
        <end position="915"/>
    </location>
</feature>
<keyword evidence="2" id="KW-0812">Transmembrane</keyword>
<feature type="domain" description="EGF-like" evidence="4">
    <location>
        <begin position="1018"/>
        <end position="1051"/>
    </location>
</feature>
<name>A0A1R2AQ27_9CILI</name>
<sequence>MRLQLILSLLSLSSGATILNYHFAEDYGQIIHDYSLNGNDAVNGASSETTSYDTVATDRGAYFKDTTTTYITLPPNDIIKSGFSLGNSFSIVQWALSFDSYDEYLSYRTNSDSSQYFYTKRGFANNVYQGKIRTAAYDVGQKSGTTDLFYKENWMFIAIVVSGTSVVFHMNELQQFTFTLSSSYSESGSFNHYIGYTSNSFQGFVWTYQIYDTAITTTDYFSTSYSTGNCLVDDCPASCSPGIKWNSLTYCISQLTNPYLSGDYHNCPSSCSGLGCTNNMICYNCACASKKCHMSSSSVISCNSCSSKTYTDSSGGCKSCNSMCLTCSDSTYCLSCIASHTQLISGVCSCSDGYYASDLSVSDGCQVCDTVCKTCPDATHCTTCITDNAQSKSSGGCECKTGFYASGSFTLTNSCSSCHSDCKTCTVQNLCTTCNADHATASTDAGCKCIDGYYKIKDLSNQDACSLCFNECKTCDDGVKCTSCVSSHASPDTTSGCKCNSGYYASSTLNNANACSLCSSECKTCTQAIICDTCVADNAVKISTGGCKCGDGFYASDLTVSDGCKVCDSVCKTCPDATHCTTCVTDNAQSKSSGGCECKTGFYASGSFTLSNSCSSCHSDCKACTTQNLCTTCNADHATARTDAGCECIDGYYKAKDLSNQDACSKCSNQCQTCNDGVKCTACISSYASPDTTSGCKCNSGYYASNTLDNANACTLCSSECKTCSEYNICDTCVTDNAIPLSTGGCECEDGFYATGLYTSQNSCTSCYTECKICSGPNLCDTCKADNASPREDIGCECNVGHYKSESLSNQNGCSLCYSECSSCNQANKCLTCIAAHSTVNSDIGCKCINGYYSPEPLISQDSCQVCYEECSECSEANKCIKCIAKKSMPDEFIGCKCIDGYYSSGPLTSTNSCILCSDECKTCEQELKCTSCIAENAIPSKQNGCKCKQGFFGTDLRFVNSCQACNSACKTCNQTEICIQCADNFVKNSTGHCNEPCNLNEYAYLGGCLSCQNLCLTCSEDECLTCTENAYLKNKKCYCNKGFEGTKDCNKLFFNAKMSISDSNLISLIFDEVIEGGLLEEDFLLYFDYKEQLSYNFSNNTKKTYYFKVNIINTLPEGIKVYLSILKNDIRSSSGSFLENYNFTGNLHYYKVFFPSNEITSSSINATKSIVIFCASASIASGLFNNPSTAWVFINTLELLTYLPLGSVSYTENLVEFFTFLGGISIVPNPSEIFFTITNQSTPYKEARNYGFKTSYFIINSGPIIGSFIAFICLIPVCYFGSKLKWGKFAVESSKILLNYRYSFFVRFWVQSYLSLGILSLVQIKSEYEWNSEGLANIVFSSLTIIIVVITPVFLLIAGFLNYKENKHKCDQFKKKWGSIYEEFKNNKGFISTQFYTVFLIRRIGYIFSQAFLNYNAYMQLTVILIFSIIQLLFLVFYLPYKDKEVLVSSLIGEFCIIEVIILSYFFLPDIGLNSQINLESAIVFSVLIAMILQTGIAIVLFVRSLKEVWQKLKILRSKFTLKNIFKKNRVEIIKNHKLANETRSQESDIPQKMSFRIYPDDCDYPENKNSNTYPKQFTENFQISNLD</sequence>
<organism evidence="5 6">
    <name type="scientific">Stentor coeruleus</name>
    <dbReference type="NCBI Taxonomy" id="5963"/>
    <lineage>
        <taxon>Eukaryota</taxon>
        <taxon>Sar</taxon>
        <taxon>Alveolata</taxon>
        <taxon>Ciliophora</taxon>
        <taxon>Postciliodesmatophora</taxon>
        <taxon>Heterotrichea</taxon>
        <taxon>Heterotrichida</taxon>
        <taxon>Stentoridae</taxon>
        <taxon>Stentor</taxon>
    </lineage>
</organism>
<evidence type="ECO:0000256" key="1">
    <source>
        <dbReference type="ARBA" id="ARBA00023157"/>
    </source>
</evidence>
<evidence type="ECO:0000259" key="4">
    <source>
        <dbReference type="SMART" id="SM00181"/>
    </source>
</evidence>
<dbReference type="EMBL" id="MPUH01001669">
    <property type="protein sequence ID" value="OMJ66638.1"/>
    <property type="molecule type" value="Genomic_DNA"/>
</dbReference>
<evidence type="ECO:0000256" key="3">
    <source>
        <dbReference type="SAM" id="SignalP"/>
    </source>
</evidence>
<reference evidence="5 6" key="1">
    <citation type="submission" date="2016-11" db="EMBL/GenBank/DDBJ databases">
        <title>The macronuclear genome of Stentor coeruleus: a giant cell with tiny introns.</title>
        <authorList>
            <person name="Slabodnick M."/>
            <person name="Ruby J.G."/>
            <person name="Reiff S.B."/>
            <person name="Swart E.C."/>
            <person name="Gosai S."/>
            <person name="Prabakaran S."/>
            <person name="Witkowska E."/>
            <person name="Larue G.E."/>
            <person name="Fisher S."/>
            <person name="Freeman R.M."/>
            <person name="Gunawardena J."/>
            <person name="Chu W."/>
            <person name="Stover N.A."/>
            <person name="Gregory B.D."/>
            <person name="Nowacki M."/>
            <person name="Derisi J."/>
            <person name="Roy S.W."/>
            <person name="Marshall W.F."/>
            <person name="Sood P."/>
        </authorList>
    </citation>
    <scope>NUCLEOTIDE SEQUENCE [LARGE SCALE GENOMIC DNA]</scope>
    <source>
        <strain evidence="5">WM001</strain>
    </source>
</reference>
<feature type="signal peptide" evidence="3">
    <location>
        <begin position="1"/>
        <end position="15"/>
    </location>
</feature>
<feature type="domain" description="EGF-like" evidence="4">
    <location>
        <begin position="666"/>
        <end position="697"/>
    </location>
</feature>
<keyword evidence="2" id="KW-0472">Membrane</keyword>
<evidence type="ECO:0000256" key="2">
    <source>
        <dbReference type="SAM" id="Phobius"/>
    </source>
</evidence>
<feature type="domain" description="EGF-like" evidence="4">
    <location>
        <begin position="573"/>
        <end position="615"/>
    </location>
</feature>
<feature type="domain" description="EGF-like" evidence="4">
    <location>
        <begin position="965"/>
        <end position="995"/>
    </location>
</feature>
<accession>A0A1R2AQ27</accession>